<evidence type="ECO:0000313" key="2">
    <source>
        <dbReference type="Proteomes" id="UP000830768"/>
    </source>
</evidence>
<reference evidence="1" key="1">
    <citation type="submission" date="2021-11" db="EMBL/GenBank/DDBJ databases">
        <title>Fusarium solani-melongenae Genome sequencing and assembly.</title>
        <authorList>
            <person name="Xie S."/>
            <person name="Huang L."/>
            <person name="Zhang X."/>
        </authorList>
    </citation>
    <scope>NUCLEOTIDE SEQUENCE</scope>
    <source>
        <strain evidence="1">CRI 24-3</strain>
    </source>
</reference>
<gene>
    <name evidence="1" type="ORF">LCI18_014220</name>
</gene>
<dbReference type="EMBL" id="CP090041">
    <property type="protein sequence ID" value="UPL03286.1"/>
    <property type="molecule type" value="Genomic_DNA"/>
</dbReference>
<accession>A0ACD3ZQD3</accession>
<name>A0ACD3ZQD3_FUSSC</name>
<organism evidence="1 2">
    <name type="scientific">Fusarium solani subsp. cucurbitae</name>
    <name type="common">Neocosmosporum cucurbitae</name>
    <dbReference type="NCBI Taxonomy" id="2747967"/>
    <lineage>
        <taxon>Eukaryota</taxon>
        <taxon>Fungi</taxon>
        <taxon>Dikarya</taxon>
        <taxon>Ascomycota</taxon>
        <taxon>Pezizomycotina</taxon>
        <taxon>Sordariomycetes</taxon>
        <taxon>Hypocreomycetidae</taxon>
        <taxon>Hypocreales</taxon>
        <taxon>Nectriaceae</taxon>
        <taxon>Fusarium</taxon>
        <taxon>Fusarium solani species complex</taxon>
    </lineage>
</organism>
<dbReference type="Proteomes" id="UP000830768">
    <property type="component" value="Chromosome 13"/>
</dbReference>
<proteinExistence type="predicted"/>
<protein>
    <submittedName>
        <fullName evidence="1">Uncharacterized protein</fullName>
    </submittedName>
</protein>
<sequence length="494" mass="55473">MTKAMLRAKTGCFTCRKRKVKCGEEKPSCRNCSAFGRQCAWPTSTDLCDRRHRSRASPDLSFALPSPSSSSSASEESKSPDSSHTAIVPYRGRWPSPGRSPFKPGIESELIHHLLNYYFSIIVLPTISQENVRRSRSELVDMMLHYPSVRDAVFACCACNKHVLLNDNRHKTVALHYYSKAVHELKQTLANFQPTGKQPDSSLLTTVIFLYVHDLWCLDDSVDPRNHVSGAVMLLDLVSKNGASPGSMTQGFDRIIAESILYQAFLLSTRRPFAPYFHIDPQFVTNVERLLTPPNSQDASYAAYSPVLGIPTTVYRLKLKIINFHNTPAQQSPENLARLRSEMDYWVALVVPRAAPHLTSASAAHTFDLVILATSLLLDLVTECFTYQLPIDLLSLLNTSNSHRWQVESCLEILRQPQEVEKWTGMFLGLWPLLILGYAVNSDEDMALIQGILGQMRERLGYGEVQRIQQELGKVQNSRNYQALGIDSNISISV</sequence>
<keyword evidence="2" id="KW-1185">Reference proteome</keyword>
<evidence type="ECO:0000313" key="1">
    <source>
        <dbReference type="EMBL" id="UPL03286.1"/>
    </source>
</evidence>